<gene>
    <name evidence="2" type="ORF">PKNOH_S140281400</name>
</gene>
<accession>A0A1Y3DLP8</accession>
<evidence type="ECO:0000313" key="3">
    <source>
        <dbReference type="Proteomes" id="UP000195012"/>
    </source>
</evidence>
<dbReference type="OMA" id="VKYECKD"/>
<dbReference type="Proteomes" id="UP000195012">
    <property type="component" value="Unassembled WGS sequence"/>
</dbReference>
<evidence type="ECO:0000313" key="2">
    <source>
        <dbReference type="EMBL" id="OTN64186.1"/>
    </source>
</evidence>
<feature type="compositionally biased region" description="Low complexity" evidence="1">
    <location>
        <begin position="254"/>
        <end position="264"/>
    </location>
</feature>
<organism evidence="2 3">
    <name type="scientific">Plasmodium knowlesi</name>
    <dbReference type="NCBI Taxonomy" id="5850"/>
    <lineage>
        <taxon>Eukaryota</taxon>
        <taxon>Sar</taxon>
        <taxon>Alveolata</taxon>
        <taxon>Apicomplexa</taxon>
        <taxon>Aconoidasida</taxon>
        <taxon>Haemosporida</taxon>
        <taxon>Plasmodiidae</taxon>
        <taxon>Plasmodium</taxon>
        <taxon>Plasmodium (Plasmodium)</taxon>
    </lineage>
</organism>
<dbReference type="EMBL" id="NETL01000028">
    <property type="protein sequence ID" value="OTN64186.1"/>
    <property type="molecule type" value="Genomic_DNA"/>
</dbReference>
<reference evidence="2 3" key="1">
    <citation type="submission" date="2017-05" db="EMBL/GenBank/DDBJ databases">
        <title>PacBio assembly of a Plasmodium knowlesi genome sequence with Hi-C correction and manual annotation of the SICAvar gene family.</title>
        <authorList>
            <person name="Lapp S.A."/>
            <person name="Geraldo J.A."/>
            <person name="Chien J.-T."/>
            <person name="Ay F."/>
            <person name="Pakala S.B."/>
            <person name="Batugedara G."/>
            <person name="Humphrey J.C."/>
            <person name="Debarry J.D."/>
            <person name="Le Roch K.G."/>
            <person name="Galinski M.R."/>
            <person name="Kissinger J.C."/>
        </authorList>
    </citation>
    <scope>NUCLEOTIDE SEQUENCE [LARGE SCALE GENOMIC DNA]</scope>
    <source>
        <strain evidence="3">Malayan Strain Pk1 (A+)</strain>
    </source>
</reference>
<dbReference type="OrthoDB" id="380783at2759"/>
<protein>
    <submittedName>
        <fullName evidence="2">Uncharacterized protein</fullName>
    </submittedName>
</protein>
<proteinExistence type="predicted"/>
<dbReference type="VEuPathDB" id="PlasmoDB:PKNOH_S140281400"/>
<dbReference type="VEuPathDB" id="PlasmoDB:PKNH_1462700"/>
<sequence>MKDATWHHNVRHCYVDNIPFLKNVEGPHRFNIKDQVEKYERKKKNIKREIYKFISGIGKGYKPRHHMNYNLGVLCRKSTSHLNMSSLSTQYGGTINGYAGEVQRGCSIFKKGRNYKKKISLYRDYENEVNLGGHNFLWNSDAYHESRYQNYLHMFIKSKELDYSSIFDEYNYRRRVPAFGMFQSDGHSHLGGRKLYREVHQNNYKGRVGPRWRDSGDGFPTCGVIASGLSSPGKSMKLGVQKRAMHRQNRSSHQRSSSSCSNESTKIIDQFVKSIERNHSGEKEKGENMDWKKVNFCAVLSENDPLHGMSIPKSSIPNCYSITRKDSKTHGDYQEASTVLLQYEQIVKDNRKMLNLLQRVMHQIEMTGSSEINKKIEKGIIMYLKKVERMMRKYKEALKCDDFSKSRRLYRHFRTNEIVMLRCVLNYVIDLMRHVKYECKDLRREIEREICEVELAIWQTLGQSPPSMRHSA</sequence>
<dbReference type="eggNOG" id="ENOG502TMZY">
    <property type="taxonomic scope" value="Eukaryota"/>
</dbReference>
<dbReference type="AlphaFoldDB" id="A0A1Y3DLP8"/>
<name>A0A1Y3DLP8_PLAKN</name>
<comment type="caution">
    <text evidence="2">The sequence shown here is derived from an EMBL/GenBank/DDBJ whole genome shotgun (WGS) entry which is preliminary data.</text>
</comment>
<feature type="region of interest" description="Disordered" evidence="1">
    <location>
        <begin position="243"/>
        <end position="264"/>
    </location>
</feature>
<dbReference type="VEuPathDB" id="PlasmoDB:PKA1H_140068800"/>
<evidence type="ECO:0000256" key="1">
    <source>
        <dbReference type="SAM" id="MobiDB-lite"/>
    </source>
</evidence>
<feature type="compositionally biased region" description="Basic residues" evidence="1">
    <location>
        <begin position="243"/>
        <end position="253"/>
    </location>
</feature>